<keyword evidence="8" id="KW-1185">Reference proteome</keyword>
<keyword evidence="3" id="KW-0274">FAD</keyword>
<accession>A0A0C3I240</accession>
<evidence type="ECO:0000256" key="2">
    <source>
        <dbReference type="ARBA" id="ARBA00022630"/>
    </source>
</evidence>
<evidence type="ECO:0000313" key="7">
    <source>
        <dbReference type="EMBL" id="KIN09115.1"/>
    </source>
</evidence>
<dbReference type="PROSITE" id="PS51257">
    <property type="entry name" value="PROKAR_LIPOPROTEIN"/>
    <property type="match status" value="1"/>
</dbReference>
<dbReference type="OrthoDB" id="16820at2759"/>
<dbReference type="InParanoid" id="A0A0C3I240"/>
<keyword evidence="2" id="KW-0285">Flavoprotein</keyword>
<proteinExistence type="inferred from homology"/>
<evidence type="ECO:0000259" key="6">
    <source>
        <dbReference type="Pfam" id="PF01494"/>
    </source>
</evidence>
<dbReference type="InterPro" id="IPR002938">
    <property type="entry name" value="FAD-bd"/>
</dbReference>
<feature type="domain" description="FAD-binding" evidence="6">
    <location>
        <begin position="2"/>
        <end position="324"/>
    </location>
</feature>
<evidence type="ECO:0000313" key="8">
    <source>
        <dbReference type="Proteomes" id="UP000054321"/>
    </source>
</evidence>
<dbReference type="AlphaFoldDB" id="A0A0C3I240"/>
<dbReference type="EMBL" id="KN832870">
    <property type="protein sequence ID" value="KIN09115.1"/>
    <property type="molecule type" value="Genomic_DNA"/>
</dbReference>
<dbReference type="SUPFAM" id="SSF54373">
    <property type="entry name" value="FAD-linked reductases, C-terminal domain"/>
    <property type="match status" value="1"/>
</dbReference>
<dbReference type="PANTHER" id="PTHR13789:SF311">
    <property type="entry name" value="HYDROXYLASE, PUTATIVE (AFU_ORTHOLOGUE AFUA_5G10180)-RELATED"/>
    <property type="match status" value="1"/>
</dbReference>
<evidence type="ECO:0000256" key="3">
    <source>
        <dbReference type="ARBA" id="ARBA00022827"/>
    </source>
</evidence>
<dbReference type="InterPro" id="IPR050493">
    <property type="entry name" value="FAD-dep_Monooxygenase_BioMet"/>
</dbReference>
<dbReference type="HOGENOM" id="CLU_009665_19_3_1"/>
<dbReference type="Proteomes" id="UP000054321">
    <property type="component" value="Unassembled WGS sequence"/>
</dbReference>
<reference evidence="8" key="2">
    <citation type="submission" date="2015-01" db="EMBL/GenBank/DDBJ databases">
        <title>Evolutionary Origins and Diversification of the Mycorrhizal Mutualists.</title>
        <authorList>
            <consortium name="DOE Joint Genome Institute"/>
            <consortium name="Mycorrhizal Genomics Consortium"/>
            <person name="Kohler A."/>
            <person name="Kuo A."/>
            <person name="Nagy L.G."/>
            <person name="Floudas D."/>
            <person name="Copeland A."/>
            <person name="Barry K.W."/>
            <person name="Cichocki N."/>
            <person name="Veneault-Fourrey C."/>
            <person name="LaButti K."/>
            <person name="Lindquist E.A."/>
            <person name="Lipzen A."/>
            <person name="Lundell T."/>
            <person name="Morin E."/>
            <person name="Murat C."/>
            <person name="Riley R."/>
            <person name="Ohm R."/>
            <person name="Sun H."/>
            <person name="Tunlid A."/>
            <person name="Henrissat B."/>
            <person name="Grigoriev I.V."/>
            <person name="Hibbett D.S."/>
            <person name="Martin F."/>
        </authorList>
    </citation>
    <scope>NUCLEOTIDE SEQUENCE [LARGE SCALE GENOMIC DNA]</scope>
    <source>
        <strain evidence="8">Zn</strain>
    </source>
</reference>
<comment type="similarity">
    <text evidence="1">Belongs to the paxM FAD-dependent monooxygenase family.</text>
</comment>
<dbReference type="SUPFAM" id="SSF51905">
    <property type="entry name" value="FAD/NAD(P)-binding domain"/>
    <property type="match status" value="1"/>
</dbReference>
<dbReference type="InterPro" id="IPR036188">
    <property type="entry name" value="FAD/NAD-bd_sf"/>
</dbReference>
<evidence type="ECO:0000256" key="5">
    <source>
        <dbReference type="ARBA" id="ARBA00023033"/>
    </source>
</evidence>
<gene>
    <name evidence="7" type="ORF">OIDMADRAFT_37995</name>
</gene>
<dbReference type="GO" id="GO:0071949">
    <property type="term" value="F:FAD binding"/>
    <property type="evidence" value="ECO:0007669"/>
    <property type="project" value="InterPro"/>
</dbReference>
<dbReference type="Pfam" id="PF01494">
    <property type="entry name" value="FAD_binding_3"/>
    <property type="match status" value="1"/>
</dbReference>
<keyword evidence="5" id="KW-0503">Monooxygenase</keyword>
<dbReference type="GO" id="GO:0004497">
    <property type="term" value="F:monooxygenase activity"/>
    <property type="evidence" value="ECO:0007669"/>
    <property type="project" value="UniProtKB-KW"/>
</dbReference>
<evidence type="ECO:0000256" key="4">
    <source>
        <dbReference type="ARBA" id="ARBA00023002"/>
    </source>
</evidence>
<dbReference type="Gene3D" id="3.50.50.60">
    <property type="entry name" value="FAD/NAD(P)-binding domain"/>
    <property type="match status" value="1"/>
</dbReference>
<dbReference type="PRINTS" id="PR00420">
    <property type="entry name" value="RNGMNOXGNASE"/>
</dbReference>
<dbReference type="FunFam" id="3.50.50.60:FF:000115">
    <property type="entry name" value="Salicylate hydroxylase, putative"/>
    <property type="match status" value="1"/>
</dbReference>
<name>A0A0C3I240_OIDMZ</name>
<protein>
    <recommendedName>
        <fullName evidence="6">FAD-binding domain-containing protein</fullName>
    </recommendedName>
</protein>
<dbReference type="PANTHER" id="PTHR13789">
    <property type="entry name" value="MONOOXYGENASE"/>
    <property type="match status" value="1"/>
</dbReference>
<keyword evidence="4" id="KW-0560">Oxidoreductase</keyword>
<reference evidence="7 8" key="1">
    <citation type="submission" date="2014-04" db="EMBL/GenBank/DDBJ databases">
        <authorList>
            <consortium name="DOE Joint Genome Institute"/>
            <person name="Kuo A."/>
            <person name="Martino E."/>
            <person name="Perotto S."/>
            <person name="Kohler A."/>
            <person name="Nagy L.G."/>
            <person name="Floudas D."/>
            <person name="Copeland A."/>
            <person name="Barry K.W."/>
            <person name="Cichocki N."/>
            <person name="Veneault-Fourrey C."/>
            <person name="LaButti K."/>
            <person name="Lindquist E.A."/>
            <person name="Lipzen A."/>
            <person name="Lundell T."/>
            <person name="Morin E."/>
            <person name="Murat C."/>
            <person name="Sun H."/>
            <person name="Tunlid A."/>
            <person name="Henrissat B."/>
            <person name="Grigoriev I.V."/>
            <person name="Hibbett D.S."/>
            <person name="Martin F."/>
            <person name="Nordberg H.P."/>
            <person name="Cantor M.N."/>
            <person name="Hua S.X."/>
        </authorList>
    </citation>
    <scope>NUCLEOTIDE SEQUENCE [LARGE SCALE GENOMIC DNA]</scope>
    <source>
        <strain evidence="7 8">Zn</strain>
    </source>
</reference>
<sequence>MKVVIVGSGIGGLACAVACAQESLEVTILERAPQLVPVGAGIQVPPNAARVARYLGILPKLLEKGVALDGIHYRRYANGKMLFDRPNVKTDEQYGAPWLVIHRADYIDALYQAAIAAGVELQFGAEVDHVDFERTEVRLKTGETMSADVIVGADGLWSTSRDRLLGFPSPPVETGDLAYRGTFTKAQLEALNDLEVNKLCSKKVVTAWLGPSKHAVFYPLKGGQQFNLVLLRPDNLPIGARQEQGEVDEMQATFEEWDERLRRIISCLSAASKWKLCHHEELRTWTRGSVALLGDACHPTLPYQAQGAAMAVEDGAVLGKLLGLFKKSIHLRSEVKHPVAEILRLYESLRKARTTLNVKGAIASQYWYHLPDGPEQEARDAELETAKWCNDTKWNLTSVDYQNDLLGFDVIKDCEGAFETWRQKRDNSDGRQFTAET</sequence>
<evidence type="ECO:0000256" key="1">
    <source>
        <dbReference type="ARBA" id="ARBA00007992"/>
    </source>
</evidence>
<dbReference type="STRING" id="913774.A0A0C3I240"/>
<organism evidence="7 8">
    <name type="scientific">Oidiodendron maius (strain Zn)</name>
    <dbReference type="NCBI Taxonomy" id="913774"/>
    <lineage>
        <taxon>Eukaryota</taxon>
        <taxon>Fungi</taxon>
        <taxon>Dikarya</taxon>
        <taxon>Ascomycota</taxon>
        <taxon>Pezizomycotina</taxon>
        <taxon>Leotiomycetes</taxon>
        <taxon>Leotiomycetes incertae sedis</taxon>
        <taxon>Myxotrichaceae</taxon>
        <taxon>Oidiodendron</taxon>
    </lineage>
</organism>